<keyword evidence="1" id="KW-0472">Membrane</keyword>
<dbReference type="InterPro" id="IPR025196">
    <property type="entry name" value="DUF4126"/>
</dbReference>
<feature type="domain" description="DUF4126" evidence="2">
    <location>
        <begin position="7"/>
        <end position="179"/>
    </location>
</feature>
<dbReference type="GeneID" id="92836854"/>
<accession>A0ABP2U261</accession>
<protein>
    <recommendedName>
        <fullName evidence="2">DUF4126 domain-containing protein</fullName>
    </recommendedName>
</protein>
<evidence type="ECO:0000313" key="3">
    <source>
        <dbReference type="EMBL" id="ENU28665.1"/>
    </source>
</evidence>
<keyword evidence="1" id="KW-1133">Transmembrane helix</keyword>
<dbReference type="Pfam" id="PF13548">
    <property type="entry name" value="DUF4126"/>
    <property type="match status" value="1"/>
</dbReference>
<dbReference type="RefSeq" id="WP_004665290.1">
    <property type="nucleotide sequence ID" value="NZ_BMDV01000007.1"/>
</dbReference>
<reference evidence="4" key="1">
    <citation type="submission" date="2013-02" db="EMBL/GenBank/DDBJ databases">
        <title>The Genome Sequence of Acinetobacter sp. NIPH 236.</title>
        <authorList>
            <consortium name="The Broad Institute Genome Sequencing Platform"/>
            <consortium name="The Broad Institute Genome Sequencing Center for Infectious Disease"/>
            <person name="Cerqueira G."/>
            <person name="Feldgarden M."/>
            <person name="Courvalin P."/>
            <person name="Perichon B."/>
            <person name="Grillot-Courvalin C."/>
            <person name="Clermont D."/>
            <person name="Rocha E."/>
            <person name="Yoon E.-J."/>
            <person name="Nemec A."/>
            <person name="Walker B."/>
            <person name="Young S.K."/>
            <person name="Zeng Q."/>
            <person name="Gargeya S."/>
            <person name="Fitzgerald M."/>
            <person name="Haas B."/>
            <person name="Abouelleil A."/>
            <person name="Alvarado L."/>
            <person name="Arachchi H.M."/>
            <person name="Berlin A.M."/>
            <person name="Chapman S.B."/>
            <person name="Dewar J."/>
            <person name="Goldberg J."/>
            <person name="Griggs A."/>
            <person name="Gujja S."/>
            <person name="Hansen M."/>
            <person name="Howarth C."/>
            <person name="Imamovic A."/>
            <person name="Larimer J."/>
            <person name="McCowan C."/>
            <person name="Murphy C."/>
            <person name="Neiman D."/>
            <person name="Pearson M."/>
            <person name="Priest M."/>
            <person name="Roberts A."/>
            <person name="Saif S."/>
            <person name="Shea T."/>
            <person name="Sisk P."/>
            <person name="Sykes S."/>
            <person name="Wortman J."/>
            <person name="Nusbaum C."/>
            <person name="Birren B."/>
        </authorList>
    </citation>
    <scope>NUCLEOTIDE SEQUENCE [LARGE SCALE GENOMIC DNA]</scope>
    <source>
        <strain evidence="4">NIPH 236</strain>
    </source>
</reference>
<keyword evidence="4" id="KW-1185">Reference proteome</keyword>
<dbReference type="Proteomes" id="UP000013190">
    <property type="component" value="Unassembled WGS sequence"/>
</dbReference>
<evidence type="ECO:0000313" key="4">
    <source>
        <dbReference type="Proteomes" id="UP000013190"/>
    </source>
</evidence>
<sequence length="194" mass="20174">METILGLCIGVGLSAACGFRVFVPLLVMSIATLMGWYEPAKGFEWLAIPTVCAALGFATICEIAAYYVPWVDNLLDTIATPAAVVAGTLSTMAVSSGEMSQFATWAAALIVGGGTAGVVQMSTVAARGVSTATTGGLGNFVVATGELIGSIVLSILAFVMPVVITVFVIILVIVVARWVSQKSKKRSVIQHREF</sequence>
<gene>
    <name evidence="3" type="ORF">F992_00084</name>
</gene>
<organism evidence="3 4">
    <name type="scientific">Acinetobacter modestus</name>
    <dbReference type="NCBI Taxonomy" id="1776740"/>
    <lineage>
        <taxon>Bacteria</taxon>
        <taxon>Pseudomonadati</taxon>
        <taxon>Pseudomonadota</taxon>
        <taxon>Gammaproteobacteria</taxon>
        <taxon>Moraxellales</taxon>
        <taxon>Moraxellaceae</taxon>
        <taxon>Acinetobacter</taxon>
    </lineage>
</organism>
<feature type="transmembrane region" description="Helical" evidence="1">
    <location>
        <begin position="147"/>
        <end position="176"/>
    </location>
</feature>
<name>A0ABP2U261_9GAMM</name>
<comment type="caution">
    <text evidence="3">The sequence shown here is derived from an EMBL/GenBank/DDBJ whole genome shotgun (WGS) entry which is preliminary data.</text>
</comment>
<evidence type="ECO:0000256" key="1">
    <source>
        <dbReference type="SAM" id="Phobius"/>
    </source>
</evidence>
<feature type="transmembrane region" description="Helical" evidence="1">
    <location>
        <begin position="74"/>
        <end position="95"/>
    </location>
</feature>
<keyword evidence="1" id="KW-0812">Transmembrane</keyword>
<evidence type="ECO:0000259" key="2">
    <source>
        <dbReference type="Pfam" id="PF13548"/>
    </source>
</evidence>
<proteinExistence type="predicted"/>
<dbReference type="EMBL" id="APOJ01000003">
    <property type="protein sequence ID" value="ENU28665.1"/>
    <property type="molecule type" value="Genomic_DNA"/>
</dbReference>
<feature type="transmembrane region" description="Helical" evidence="1">
    <location>
        <begin position="102"/>
        <end position="127"/>
    </location>
</feature>
<feature type="transmembrane region" description="Helical" evidence="1">
    <location>
        <begin position="45"/>
        <end position="68"/>
    </location>
</feature>
<feature type="transmembrane region" description="Helical" evidence="1">
    <location>
        <begin position="12"/>
        <end position="33"/>
    </location>
</feature>
<reference evidence="3 4" key="2">
    <citation type="journal article" date="2016" name="Int. J. Syst. Evol. Microbiol.">
        <title>Taxonomy of haemolytic and/or proteolytic strains of the genus Acinetobacter with the proposal of Acinetobacter courvalinii sp. nov. (genomic species 14 sensu Bouvet &amp; Jeanjean), Acinetobacter dispersus sp. nov. (genomic species 17), Acinetobacter modestus sp. nov., Acinetobacter proteolyticus sp. nov. and Acinetobacter vivianii sp. nov.</title>
        <authorList>
            <person name="Nemec A."/>
            <person name="Radolfova-Krizova L."/>
            <person name="Maixnerova M."/>
            <person name="Vrestiakova E."/>
            <person name="Jezek P."/>
            <person name="Sedo O."/>
        </authorList>
    </citation>
    <scope>NUCLEOTIDE SEQUENCE [LARGE SCALE GENOMIC DNA]</scope>
    <source>
        <strain evidence="3 4">NIPH 236</strain>
    </source>
</reference>